<gene>
    <name evidence="2" type="ordered locus">Sked_19300</name>
</gene>
<organism evidence="2 3">
    <name type="scientific">Sanguibacter keddieii (strain ATCC 51767 / DSM 10542 / NCFB 3025 / ST-74)</name>
    <dbReference type="NCBI Taxonomy" id="446469"/>
    <lineage>
        <taxon>Bacteria</taxon>
        <taxon>Bacillati</taxon>
        <taxon>Actinomycetota</taxon>
        <taxon>Actinomycetes</taxon>
        <taxon>Micrococcales</taxon>
        <taxon>Sanguibacteraceae</taxon>
        <taxon>Sanguibacter</taxon>
    </lineage>
</organism>
<evidence type="ECO:0000259" key="1">
    <source>
        <dbReference type="PROSITE" id="PS50943"/>
    </source>
</evidence>
<dbReference type="InterPro" id="IPR010982">
    <property type="entry name" value="Lambda_DNA-bd_dom_sf"/>
</dbReference>
<dbReference type="KEGG" id="ske:Sked_19300"/>
<dbReference type="OrthoDB" id="3518652at2"/>
<dbReference type="InterPro" id="IPR041413">
    <property type="entry name" value="MLTR_LBD"/>
</dbReference>
<dbReference type="eggNOG" id="COG1396">
    <property type="taxonomic scope" value="Bacteria"/>
</dbReference>
<dbReference type="SUPFAM" id="SSF47413">
    <property type="entry name" value="lambda repressor-like DNA-binding domains"/>
    <property type="match status" value="1"/>
</dbReference>
<dbReference type="CDD" id="cd00093">
    <property type="entry name" value="HTH_XRE"/>
    <property type="match status" value="1"/>
</dbReference>
<dbReference type="Gene3D" id="1.10.260.40">
    <property type="entry name" value="lambda repressor-like DNA-binding domains"/>
    <property type="match status" value="1"/>
</dbReference>
<keyword evidence="3" id="KW-1185">Reference proteome</keyword>
<feature type="domain" description="HTH cro/C1-type" evidence="1">
    <location>
        <begin position="35"/>
        <end position="82"/>
    </location>
</feature>
<reference evidence="2 3" key="1">
    <citation type="journal article" date="2009" name="Stand. Genomic Sci.">
        <title>Complete genome sequence of Sanguibacter keddieii type strain (ST-74).</title>
        <authorList>
            <person name="Ivanova N."/>
            <person name="Sikorski J."/>
            <person name="Sims D."/>
            <person name="Brettin T."/>
            <person name="Detter J.C."/>
            <person name="Han C."/>
            <person name="Lapidus A."/>
            <person name="Copeland A."/>
            <person name="Glavina Del Rio T."/>
            <person name="Nolan M."/>
            <person name="Chen F."/>
            <person name="Lucas S."/>
            <person name="Tice H."/>
            <person name="Cheng J.F."/>
            <person name="Bruce D."/>
            <person name="Goodwin L."/>
            <person name="Pitluck S."/>
            <person name="Pati A."/>
            <person name="Mavromatis K."/>
            <person name="Chen A."/>
            <person name="Palaniappan K."/>
            <person name="D'haeseleer P."/>
            <person name="Chain P."/>
            <person name="Bristow J."/>
            <person name="Eisen J.A."/>
            <person name="Markowitz V."/>
            <person name="Hugenholtz P."/>
            <person name="Goker M."/>
            <person name="Pukall R."/>
            <person name="Klenk H.P."/>
            <person name="Kyrpides N.C."/>
        </authorList>
    </citation>
    <scope>NUCLEOTIDE SEQUENCE [LARGE SCALE GENOMIC DNA]</scope>
    <source>
        <strain evidence="3">ATCC 51767 / DSM 10542 / NCFB 3025 / ST-74</strain>
    </source>
</reference>
<dbReference type="Pfam" id="PF17765">
    <property type="entry name" value="MLTR_LBD"/>
    <property type="match status" value="1"/>
</dbReference>
<dbReference type="Proteomes" id="UP000000322">
    <property type="component" value="Chromosome"/>
</dbReference>
<dbReference type="PANTHER" id="PTHR35010:SF2">
    <property type="entry name" value="BLL4672 PROTEIN"/>
    <property type="match status" value="1"/>
</dbReference>
<proteinExistence type="predicted"/>
<accession>D1BHD5</accession>
<dbReference type="InterPro" id="IPR001387">
    <property type="entry name" value="Cro/C1-type_HTH"/>
</dbReference>
<dbReference type="PROSITE" id="PS50943">
    <property type="entry name" value="HTH_CROC1"/>
    <property type="match status" value="1"/>
</dbReference>
<evidence type="ECO:0000313" key="3">
    <source>
        <dbReference type="Proteomes" id="UP000000322"/>
    </source>
</evidence>
<dbReference type="AlphaFoldDB" id="D1BHD5"/>
<dbReference type="GO" id="GO:0003677">
    <property type="term" value="F:DNA binding"/>
    <property type="evidence" value="ECO:0007669"/>
    <property type="project" value="InterPro"/>
</dbReference>
<dbReference type="SMART" id="SM00530">
    <property type="entry name" value="HTH_XRE"/>
    <property type="match status" value="1"/>
</dbReference>
<dbReference type="HOGENOM" id="CLU_057862_1_0_11"/>
<dbReference type="Pfam" id="PF13560">
    <property type="entry name" value="HTH_31"/>
    <property type="match status" value="1"/>
</dbReference>
<dbReference type="EMBL" id="CP001819">
    <property type="protein sequence ID" value="ACZ21855.1"/>
    <property type="molecule type" value="Genomic_DNA"/>
</dbReference>
<dbReference type="PANTHER" id="PTHR35010">
    <property type="entry name" value="BLL4672 PROTEIN-RELATED"/>
    <property type="match status" value="1"/>
</dbReference>
<sequence length="302" mass="32899">MKNPEELRDFLMTRRARITPEQVGLVSHGTRRVPGLRREEVAMAAGVSTDYYVRLEKGKVVNPSDSVLDAVSRVLELDEAEHVHLYDLVRATCRRTGATARTRPGGPVPRPSLQWMVDSMTDAVAVVGNPYLGITAMNHLARAMFSPMLDTVTDGRANFSRFAFLEPTAHDFYADWESAARTCVALLRMALGRQPHQRELQALVGELSTHSAEFRTMWAAHEVRLHHSGTKAFNHPEVGVVELMYHSIELPSDPGHTLTIYNAVPGTPSADALKLLSSWAASQGRVEGAGGVAGGAAVTPSA</sequence>
<dbReference type="RefSeq" id="WP_012866924.1">
    <property type="nucleotide sequence ID" value="NC_013521.1"/>
</dbReference>
<protein>
    <submittedName>
        <fullName evidence="2">Helix-turn-helix protein</fullName>
    </submittedName>
</protein>
<dbReference type="Gene3D" id="3.30.450.180">
    <property type="match status" value="1"/>
</dbReference>
<name>D1BHD5_SANKS</name>
<evidence type="ECO:0000313" key="2">
    <source>
        <dbReference type="EMBL" id="ACZ21855.1"/>
    </source>
</evidence>